<dbReference type="Gene3D" id="3.90.730.10">
    <property type="entry name" value="Ribonuclease T2-like"/>
    <property type="match status" value="1"/>
</dbReference>
<evidence type="ECO:0000256" key="2">
    <source>
        <dbReference type="RuleBase" id="RU004328"/>
    </source>
</evidence>
<evidence type="ECO:0000256" key="1">
    <source>
        <dbReference type="ARBA" id="ARBA00007469"/>
    </source>
</evidence>
<dbReference type="SUPFAM" id="SSF55895">
    <property type="entry name" value="Ribonuclease Rh-like"/>
    <property type="match status" value="1"/>
</dbReference>
<name>A0ABV9QR11_9GAMM</name>
<protein>
    <submittedName>
        <fullName evidence="4">Uncharacterized protein</fullName>
    </submittedName>
</protein>
<dbReference type="InterPro" id="IPR018188">
    <property type="entry name" value="RNase_T2_His_AS_1"/>
</dbReference>
<feature type="signal peptide" evidence="3">
    <location>
        <begin position="1"/>
        <end position="19"/>
    </location>
</feature>
<keyword evidence="3" id="KW-0732">Signal</keyword>
<dbReference type="CDD" id="cd01062">
    <property type="entry name" value="RNase_T2_prok"/>
    <property type="match status" value="1"/>
</dbReference>
<feature type="chain" id="PRO_5045062814" evidence="3">
    <location>
        <begin position="20"/>
        <end position="227"/>
    </location>
</feature>
<dbReference type="PROSITE" id="PS00531">
    <property type="entry name" value="RNASE_T2_2"/>
    <property type="match status" value="1"/>
</dbReference>
<evidence type="ECO:0000256" key="3">
    <source>
        <dbReference type="SAM" id="SignalP"/>
    </source>
</evidence>
<dbReference type="InterPro" id="IPR033130">
    <property type="entry name" value="RNase_T2_His_AS_2"/>
</dbReference>
<dbReference type="PANTHER" id="PTHR11240">
    <property type="entry name" value="RIBONUCLEASE T2"/>
    <property type="match status" value="1"/>
</dbReference>
<dbReference type="InterPro" id="IPR036430">
    <property type="entry name" value="RNase_T2-like_sf"/>
</dbReference>
<dbReference type="RefSeq" id="WP_380019079.1">
    <property type="nucleotide sequence ID" value="NZ_JBHSHD010000003.1"/>
</dbReference>
<dbReference type="Proteomes" id="UP001595886">
    <property type="component" value="Unassembled WGS sequence"/>
</dbReference>
<organism evidence="4 5">
    <name type="scientific">Dokdonella ginsengisoli</name>
    <dbReference type="NCBI Taxonomy" id="363846"/>
    <lineage>
        <taxon>Bacteria</taxon>
        <taxon>Pseudomonadati</taxon>
        <taxon>Pseudomonadota</taxon>
        <taxon>Gammaproteobacteria</taxon>
        <taxon>Lysobacterales</taxon>
        <taxon>Rhodanobacteraceae</taxon>
        <taxon>Dokdonella</taxon>
    </lineage>
</organism>
<dbReference type="Pfam" id="PF00445">
    <property type="entry name" value="Ribonuclease_T2"/>
    <property type="match status" value="1"/>
</dbReference>
<dbReference type="PANTHER" id="PTHR11240:SF22">
    <property type="entry name" value="RIBONUCLEASE T2"/>
    <property type="match status" value="1"/>
</dbReference>
<reference evidence="5" key="1">
    <citation type="journal article" date="2019" name="Int. J. Syst. Evol. Microbiol.">
        <title>The Global Catalogue of Microorganisms (GCM) 10K type strain sequencing project: providing services to taxonomists for standard genome sequencing and annotation.</title>
        <authorList>
            <consortium name="The Broad Institute Genomics Platform"/>
            <consortium name="The Broad Institute Genome Sequencing Center for Infectious Disease"/>
            <person name="Wu L."/>
            <person name="Ma J."/>
        </authorList>
    </citation>
    <scope>NUCLEOTIDE SEQUENCE [LARGE SCALE GENOMIC DNA]</scope>
    <source>
        <strain evidence="5">CCUG 30340</strain>
    </source>
</reference>
<accession>A0ABV9QR11</accession>
<dbReference type="InterPro" id="IPR039378">
    <property type="entry name" value="RNase_T2_prok"/>
</dbReference>
<sequence length="227" mass="25235">MSSKRLLLACLAVFVLCLADGAAARKPARDSGDPRPDTVGTYDYYVMALSWSPTFCQTRGEDEDDQCGEKGYGFILHGLWPQYEKGGGPERCETRDSGPDRGTVAQTLAFMPSRRLINHEWRKHGACTGLGAEKYFQTADRAFAALHVPPELKAPRQDLQMNGDELRTALKRANPQLGDDMMSLHCSKGQLVEVRVCLDKDTRLRSCGKRMRNACPASRPFEIPAVR</sequence>
<gene>
    <name evidence="4" type="ORF">ACFO6Q_03245</name>
</gene>
<keyword evidence="5" id="KW-1185">Reference proteome</keyword>
<proteinExistence type="inferred from homology"/>
<dbReference type="EMBL" id="JBHSHD010000003">
    <property type="protein sequence ID" value="MFC4819321.1"/>
    <property type="molecule type" value="Genomic_DNA"/>
</dbReference>
<comment type="similarity">
    <text evidence="1 2">Belongs to the RNase T2 family.</text>
</comment>
<dbReference type="PROSITE" id="PS00530">
    <property type="entry name" value="RNASE_T2_1"/>
    <property type="match status" value="1"/>
</dbReference>
<evidence type="ECO:0000313" key="5">
    <source>
        <dbReference type="Proteomes" id="UP001595886"/>
    </source>
</evidence>
<comment type="caution">
    <text evidence="4">The sequence shown here is derived from an EMBL/GenBank/DDBJ whole genome shotgun (WGS) entry which is preliminary data.</text>
</comment>
<dbReference type="InterPro" id="IPR001568">
    <property type="entry name" value="RNase_T2-like"/>
</dbReference>
<evidence type="ECO:0000313" key="4">
    <source>
        <dbReference type="EMBL" id="MFC4819321.1"/>
    </source>
</evidence>